<proteinExistence type="predicted"/>
<gene>
    <name evidence="2" type="ORF">JJQ60_15540</name>
</gene>
<feature type="domain" description="N-acetyltransferase" evidence="1">
    <location>
        <begin position="1"/>
        <end position="131"/>
    </location>
</feature>
<keyword evidence="3" id="KW-1185">Reference proteome</keyword>
<dbReference type="CDD" id="cd04301">
    <property type="entry name" value="NAT_SF"/>
    <property type="match status" value="1"/>
</dbReference>
<dbReference type="Proteomes" id="UP000651057">
    <property type="component" value="Unassembled WGS sequence"/>
</dbReference>
<evidence type="ECO:0000313" key="3">
    <source>
        <dbReference type="Proteomes" id="UP000651057"/>
    </source>
</evidence>
<sequence>MKKITIRKAIPEELEWVNEKYKAIGFTSSNYNTEYIALAEIKNTKCGLGRVVVIDAQNVELGGIYVFDEFQGLGIAQKIIHHLLENTIQNKKIWCLPFKNLEHFYKKFGFFDEKIDHSKIPNKIYEKYAWCNQNQNYKEEVLLLSK</sequence>
<reference evidence="2" key="1">
    <citation type="submission" date="2021-01" db="EMBL/GenBank/DDBJ databases">
        <authorList>
            <person name="Zhong Y.L."/>
        </authorList>
    </citation>
    <scope>NUCLEOTIDE SEQUENCE</scope>
    <source>
        <strain evidence="2">KCTC 23302</strain>
    </source>
</reference>
<dbReference type="PROSITE" id="PS51186">
    <property type="entry name" value="GNAT"/>
    <property type="match status" value="1"/>
</dbReference>
<evidence type="ECO:0000313" key="2">
    <source>
        <dbReference type="EMBL" id="MBL0684942.1"/>
    </source>
</evidence>
<dbReference type="SUPFAM" id="SSF55729">
    <property type="entry name" value="Acyl-CoA N-acyltransferases (Nat)"/>
    <property type="match status" value="1"/>
</dbReference>
<dbReference type="Pfam" id="PF13508">
    <property type="entry name" value="Acetyltransf_7"/>
    <property type="match status" value="1"/>
</dbReference>
<dbReference type="AlphaFoldDB" id="A0A937DAP1"/>
<evidence type="ECO:0000259" key="1">
    <source>
        <dbReference type="PROSITE" id="PS51186"/>
    </source>
</evidence>
<dbReference type="InterPro" id="IPR000182">
    <property type="entry name" value="GNAT_dom"/>
</dbReference>
<dbReference type="RefSeq" id="WP_201922219.1">
    <property type="nucleotide sequence ID" value="NZ_BAABAX010000014.1"/>
</dbReference>
<name>A0A937DAP1_9FLAO</name>
<dbReference type="Gene3D" id="3.40.630.30">
    <property type="match status" value="1"/>
</dbReference>
<dbReference type="InterPro" id="IPR016181">
    <property type="entry name" value="Acyl_CoA_acyltransferase"/>
</dbReference>
<protein>
    <submittedName>
        <fullName evidence="2">GNAT family N-acetyltransferase</fullName>
    </submittedName>
</protein>
<dbReference type="GO" id="GO:0016747">
    <property type="term" value="F:acyltransferase activity, transferring groups other than amino-acyl groups"/>
    <property type="evidence" value="ECO:0007669"/>
    <property type="project" value="InterPro"/>
</dbReference>
<comment type="caution">
    <text evidence="2">The sequence shown here is derived from an EMBL/GenBank/DDBJ whole genome shotgun (WGS) entry which is preliminary data.</text>
</comment>
<dbReference type="EMBL" id="JAERQJ010000006">
    <property type="protein sequence ID" value="MBL0684942.1"/>
    <property type="molecule type" value="Genomic_DNA"/>
</dbReference>
<accession>A0A937DAP1</accession>
<organism evidence="2 3">
    <name type="scientific">Aquimarina mytili</name>
    <dbReference type="NCBI Taxonomy" id="874423"/>
    <lineage>
        <taxon>Bacteria</taxon>
        <taxon>Pseudomonadati</taxon>
        <taxon>Bacteroidota</taxon>
        <taxon>Flavobacteriia</taxon>
        <taxon>Flavobacteriales</taxon>
        <taxon>Flavobacteriaceae</taxon>
        <taxon>Aquimarina</taxon>
    </lineage>
</organism>